<keyword evidence="6 14" id="KW-0732">Signal</keyword>
<dbReference type="OrthoDB" id="427280at2759"/>
<feature type="chain" id="PRO_5013424942" description="Protein disulfide-isomerase" evidence="14">
    <location>
        <begin position="22"/>
        <end position="508"/>
    </location>
</feature>
<evidence type="ECO:0000256" key="14">
    <source>
        <dbReference type="RuleBase" id="RU361130"/>
    </source>
</evidence>
<dbReference type="NCBIfam" id="TIGR01130">
    <property type="entry name" value="ER_PDI_fam"/>
    <property type="match status" value="1"/>
</dbReference>
<dbReference type="InterPro" id="IPR036249">
    <property type="entry name" value="Thioredoxin-like_sf"/>
</dbReference>
<dbReference type="CDD" id="cd02961">
    <property type="entry name" value="PDI_a_family"/>
    <property type="match status" value="1"/>
</dbReference>
<evidence type="ECO:0000256" key="4">
    <source>
        <dbReference type="ARBA" id="ARBA00006347"/>
    </source>
</evidence>
<keyword evidence="18" id="KW-1185">Reference proteome</keyword>
<keyword evidence="8" id="KW-0256">Endoplasmic reticulum</keyword>
<dbReference type="SUPFAM" id="SSF52833">
    <property type="entry name" value="Thioredoxin-like"/>
    <property type="match status" value="4"/>
</dbReference>
<dbReference type="PANTHER" id="PTHR18929:SF132">
    <property type="entry name" value="PROTEIN DISULFIDE-ISOMERASE A3"/>
    <property type="match status" value="1"/>
</dbReference>
<dbReference type="GO" id="GO:0006457">
    <property type="term" value="P:protein folding"/>
    <property type="evidence" value="ECO:0007669"/>
    <property type="project" value="TreeGrafter"/>
</dbReference>
<dbReference type="Proteomes" id="UP000217199">
    <property type="component" value="Unassembled WGS sequence"/>
</dbReference>
<keyword evidence="7" id="KW-0677">Repeat</keyword>
<dbReference type="CDD" id="cd02981">
    <property type="entry name" value="PDI_b_family"/>
    <property type="match status" value="1"/>
</dbReference>
<comment type="subcellular location">
    <subcellularLocation>
        <location evidence="3">Endoplasmic reticulum lumen</location>
    </subcellularLocation>
</comment>
<keyword evidence="11 12" id="KW-0676">Redox-active center</keyword>
<dbReference type="InterPro" id="IPR013766">
    <property type="entry name" value="Thioredoxin_domain"/>
</dbReference>
<dbReference type="Pfam" id="PF00085">
    <property type="entry name" value="Thioredoxin"/>
    <property type="match status" value="2"/>
</dbReference>
<dbReference type="InterPro" id="IPR005788">
    <property type="entry name" value="PDI_thioredoxin-like_dom"/>
</dbReference>
<name>A0A286UNP2_9AGAM</name>
<dbReference type="CDD" id="cd02995">
    <property type="entry name" value="PDI_a_PDI_a'_C"/>
    <property type="match status" value="1"/>
</dbReference>
<dbReference type="InParanoid" id="A0A286UNP2"/>
<dbReference type="GO" id="GO:0005788">
    <property type="term" value="C:endoplasmic reticulum lumen"/>
    <property type="evidence" value="ECO:0007669"/>
    <property type="project" value="UniProtKB-SubCell"/>
</dbReference>
<dbReference type="FunCoup" id="A0A286UNP2">
    <property type="interactions" value="219"/>
</dbReference>
<gene>
    <name evidence="17" type="ORF">PNOK_0380900</name>
</gene>
<dbReference type="PROSITE" id="PS00194">
    <property type="entry name" value="THIOREDOXIN_1"/>
    <property type="match status" value="2"/>
</dbReference>
<dbReference type="EC" id="5.3.4.1" evidence="5 14"/>
<dbReference type="FunFam" id="3.40.30.10:FF:000139">
    <property type="entry name" value="Protein disulfide-isomerase"/>
    <property type="match status" value="1"/>
</dbReference>
<protein>
    <recommendedName>
        <fullName evidence="5 14">Protein disulfide-isomerase</fullName>
        <ecNumber evidence="5 14">5.3.4.1</ecNumber>
    </recommendedName>
</protein>
<comment type="catalytic activity">
    <reaction evidence="1 14">
        <text>Catalyzes the rearrangement of -S-S- bonds in proteins.</text>
        <dbReference type="EC" id="5.3.4.1"/>
    </reaction>
</comment>
<dbReference type="AlphaFoldDB" id="A0A286UNP2"/>
<reference evidence="17 18" key="1">
    <citation type="journal article" date="2017" name="Mol. Ecol.">
        <title>Comparative and population genomic landscape of Phellinus noxius: A hypervariable fungus causing root rot in trees.</title>
        <authorList>
            <person name="Chung C.L."/>
            <person name="Lee T.J."/>
            <person name="Akiba M."/>
            <person name="Lee H.H."/>
            <person name="Kuo T.H."/>
            <person name="Liu D."/>
            <person name="Ke H.M."/>
            <person name="Yokoi T."/>
            <person name="Roa M.B."/>
            <person name="Lu M.J."/>
            <person name="Chang Y.Y."/>
            <person name="Ann P.J."/>
            <person name="Tsai J.N."/>
            <person name="Chen C.Y."/>
            <person name="Tzean S.S."/>
            <person name="Ota Y."/>
            <person name="Hattori T."/>
            <person name="Sahashi N."/>
            <person name="Liou R.F."/>
            <person name="Kikuchi T."/>
            <person name="Tsai I.J."/>
        </authorList>
    </citation>
    <scope>NUCLEOTIDE SEQUENCE [LARGE SCALE GENOMIC DNA]</scope>
    <source>
        <strain evidence="17 18">FFPRI411160</strain>
    </source>
</reference>
<comment type="similarity">
    <text evidence="4 13">Belongs to the protein disulfide isomerase family.</text>
</comment>
<dbReference type="InterPro" id="IPR017937">
    <property type="entry name" value="Thioredoxin_CS"/>
</dbReference>
<feature type="domain" description="Thioredoxin" evidence="16">
    <location>
        <begin position="342"/>
        <end position="473"/>
    </location>
</feature>
<evidence type="ECO:0000256" key="7">
    <source>
        <dbReference type="ARBA" id="ARBA00022737"/>
    </source>
</evidence>
<dbReference type="PROSITE" id="PS51352">
    <property type="entry name" value="THIOREDOXIN_2"/>
    <property type="match status" value="2"/>
</dbReference>
<dbReference type="GO" id="GO:0034976">
    <property type="term" value="P:response to endoplasmic reticulum stress"/>
    <property type="evidence" value="ECO:0007669"/>
    <property type="project" value="TreeGrafter"/>
</dbReference>
<feature type="disulfide bond" description="Redox-active" evidence="12">
    <location>
        <begin position="392"/>
        <end position="395"/>
    </location>
</feature>
<organism evidence="17 18">
    <name type="scientific">Pyrrhoderma noxium</name>
    <dbReference type="NCBI Taxonomy" id="2282107"/>
    <lineage>
        <taxon>Eukaryota</taxon>
        <taxon>Fungi</taxon>
        <taxon>Dikarya</taxon>
        <taxon>Basidiomycota</taxon>
        <taxon>Agaricomycotina</taxon>
        <taxon>Agaricomycetes</taxon>
        <taxon>Hymenochaetales</taxon>
        <taxon>Hymenochaetaceae</taxon>
        <taxon>Pyrrhoderma</taxon>
    </lineage>
</organism>
<evidence type="ECO:0000313" key="17">
    <source>
        <dbReference type="EMBL" id="PAV21182.1"/>
    </source>
</evidence>
<evidence type="ECO:0000256" key="13">
    <source>
        <dbReference type="RuleBase" id="RU004208"/>
    </source>
</evidence>
<evidence type="ECO:0000256" key="2">
    <source>
        <dbReference type="ARBA" id="ARBA00002692"/>
    </source>
</evidence>
<accession>A0A286UNP2</accession>
<comment type="function">
    <text evidence="2">Participates in the folding of proteins containing disulfide bonds, may be involved in glycosylation, prolyl hydroxylation and triglyceride transfer.</text>
</comment>
<proteinExistence type="inferred from homology"/>
<feature type="disulfide bond" description="Redox-active" evidence="12">
    <location>
        <begin position="54"/>
        <end position="57"/>
    </location>
</feature>
<dbReference type="InterPro" id="IPR005792">
    <property type="entry name" value="Prot_disulphide_isomerase"/>
</dbReference>
<evidence type="ECO:0000256" key="6">
    <source>
        <dbReference type="ARBA" id="ARBA00022729"/>
    </source>
</evidence>
<dbReference type="Gene3D" id="3.40.30.10">
    <property type="entry name" value="Glutaredoxin"/>
    <property type="match status" value="4"/>
</dbReference>
<dbReference type="FunFam" id="3.40.30.10:FF:000027">
    <property type="entry name" value="protein disulfide-isomerase A2"/>
    <property type="match status" value="1"/>
</dbReference>
<dbReference type="STRING" id="2282107.A0A286UNP2"/>
<evidence type="ECO:0000256" key="8">
    <source>
        <dbReference type="ARBA" id="ARBA00022824"/>
    </source>
</evidence>
<feature type="region of interest" description="Disordered" evidence="15">
    <location>
        <begin position="478"/>
        <end position="508"/>
    </location>
</feature>
<evidence type="ECO:0000256" key="15">
    <source>
        <dbReference type="SAM" id="MobiDB-lite"/>
    </source>
</evidence>
<dbReference type="PRINTS" id="PR00421">
    <property type="entry name" value="THIOREDOXIN"/>
</dbReference>
<keyword evidence="10 14" id="KW-0413">Isomerase</keyword>
<evidence type="ECO:0000256" key="5">
    <source>
        <dbReference type="ARBA" id="ARBA00012723"/>
    </source>
</evidence>
<evidence type="ECO:0000256" key="11">
    <source>
        <dbReference type="ARBA" id="ARBA00023284"/>
    </source>
</evidence>
<dbReference type="FunFam" id="3.40.30.10:FF:000017">
    <property type="entry name" value="Protein disulfide-isomerase A4"/>
    <property type="match status" value="1"/>
</dbReference>
<dbReference type="GO" id="GO:0003756">
    <property type="term" value="F:protein disulfide isomerase activity"/>
    <property type="evidence" value="ECO:0007669"/>
    <property type="project" value="UniProtKB-EC"/>
</dbReference>
<dbReference type="PANTHER" id="PTHR18929">
    <property type="entry name" value="PROTEIN DISULFIDE ISOMERASE"/>
    <property type="match status" value="1"/>
</dbReference>
<dbReference type="NCBIfam" id="TIGR01126">
    <property type="entry name" value="pdi_dom"/>
    <property type="match status" value="2"/>
</dbReference>
<dbReference type="EMBL" id="NBII01000003">
    <property type="protein sequence ID" value="PAV21182.1"/>
    <property type="molecule type" value="Genomic_DNA"/>
</dbReference>
<evidence type="ECO:0000256" key="10">
    <source>
        <dbReference type="ARBA" id="ARBA00023235"/>
    </source>
</evidence>
<comment type="caution">
    <text evidence="17">The sequence shown here is derived from an EMBL/GenBank/DDBJ whole genome shotgun (WGS) entry which is preliminary data.</text>
</comment>
<feature type="domain" description="Thioredoxin" evidence="16">
    <location>
        <begin position="7"/>
        <end position="130"/>
    </location>
</feature>
<evidence type="ECO:0000256" key="9">
    <source>
        <dbReference type="ARBA" id="ARBA00023157"/>
    </source>
</evidence>
<evidence type="ECO:0000256" key="12">
    <source>
        <dbReference type="PIRSR" id="PIRSR605792-51"/>
    </source>
</evidence>
<dbReference type="Pfam" id="PF13848">
    <property type="entry name" value="Thioredoxin_6"/>
    <property type="match status" value="1"/>
</dbReference>
<evidence type="ECO:0000313" key="18">
    <source>
        <dbReference type="Proteomes" id="UP000217199"/>
    </source>
</evidence>
<evidence type="ECO:0000256" key="3">
    <source>
        <dbReference type="ARBA" id="ARBA00004319"/>
    </source>
</evidence>
<keyword evidence="9 12" id="KW-1015">Disulfide bond</keyword>
<evidence type="ECO:0000259" key="16">
    <source>
        <dbReference type="PROSITE" id="PS51352"/>
    </source>
</evidence>
<feature type="signal peptide" evidence="14">
    <location>
        <begin position="1"/>
        <end position="21"/>
    </location>
</feature>
<dbReference type="CDD" id="cd02982">
    <property type="entry name" value="PDI_b'_family"/>
    <property type="match status" value="1"/>
</dbReference>
<evidence type="ECO:0000256" key="1">
    <source>
        <dbReference type="ARBA" id="ARBA00001182"/>
    </source>
</evidence>
<sequence>MRLSQFVSCAALLAAVGLVSADDASDVISLTPSNFVSVVNKEPLILVEFFAPWCGHCKALAPHYEEAATALKERNIKLAKVDCVEQADLCQQHDVKGYPTLKVFRHGEPSDYTGQRKADSIIGYMTKHSLPAVAEIKANNHTEFKSADKIVAIAYLSSSTEAPGPEFTATAEKHRDDFLFGFTTDPEAIKEAEVTPPAIVLYRKFDEPRIDFNLHTPSATVKEIESFIQENAIPYIDEVSADNYQVYVNSALPLAYLFLDPTEEKKDEHIALLRPIAAKNKGKVNFVWIDAIKFGDHAKALNLPEAKWPSFVVQDLQKQLKYPFSQSEELTSDSIEQHVDQYIAGELQPQLKSEAIPASQDEPVYVVVGKTFDEVVLDDSKDVFIEFYAPWCGHCKRLKPTWDSLGERYANIKDKLIIAKMDATENDLPPSVDFRIQGFPTLKFKQAGSKEFIEFNGDRSLESLIEFIEENAKNSLTYVPPPADASTSTTSEAVEHPATPEVHEHDEL</sequence>